<name>A0AAN8FX80_TRICO</name>
<accession>A0AAN8FX80</accession>
<feature type="compositionally biased region" description="Polar residues" evidence="1">
    <location>
        <begin position="153"/>
        <end position="163"/>
    </location>
</feature>
<evidence type="ECO:0000256" key="1">
    <source>
        <dbReference type="SAM" id="MobiDB-lite"/>
    </source>
</evidence>
<protein>
    <submittedName>
        <fullName evidence="2">Uncharacterized protein</fullName>
    </submittedName>
</protein>
<keyword evidence="3" id="KW-1185">Reference proteome</keyword>
<proteinExistence type="predicted"/>
<sequence length="163" mass="17499">MYSPREEKPSSQIGSTFSSHSSDSPGAMNAPPRYPRGTIQTTAARPSIAPKPNLYTDSVVRNRWQDSVTPEPISRMDSPSLISNSISLAPPHPSRQPGTNGLANGNSSTSSNTNSQTSDQKRMEANGNRSPRRDDITNHNERSSVEGAAISASDVSETSRPSF</sequence>
<feature type="compositionally biased region" description="Low complexity" evidence="1">
    <location>
        <begin position="98"/>
        <end position="118"/>
    </location>
</feature>
<dbReference type="AlphaFoldDB" id="A0AAN8FX80"/>
<comment type="caution">
    <text evidence="2">The sequence shown here is derived from an EMBL/GenBank/DDBJ whole genome shotgun (WGS) entry which is preliminary data.</text>
</comment>
<dbReference type="Proteomes" id="UP001331761">
    <property type="component" value="Unassembled WGS sequence"/>
</dbReference>
<gene>
    <name evidence="2" type="ORF">GCK32_017919</name>
</gene>
<evidence type="ECO:0000313" key="3">
    <source>
        <dbReference type="Proteomes" id="UP001331761"/>
    </source>
</evidence>
<dbReference type="EMBL" id="WIXE01008924">
    <property type="protein sequence ID" value="KAK5978865.1"/>
    <property type="molecule type" value="Genomic_DNA"/>
</dbReference>
<feature type="compositionally biased region" description="Basic and acidic residues" evidence="1">
    <location>
        <begin position="131"/>
        <end position="144"/>
    </location>
</feature>
<feature type="compositionally biased region" description="Polar residues" evidence="1">
    <location>
        <begin position="10"/>
        <end position="24"/>
    </location>
</feature>
<feature type="region of interest" description="Disordered" evidence="1">
    <location>
        <begin position="1"/>
        <end position="163"/>
    </location>
</feature>
<reference evidence="2 3" key="1">
    <citation type="submission" date="2019-10" db="EMBL/GenBank/DDBJ databases">
        <title>Assembly and Annotation for the nematode Trichostrongylus colubriformis.</title>
        <authorList>
            <person name="Martin J."/>
        </authorList>
    </citation>
    <scope>NUCLEOTIDE SEQUENCE [LARGE SCALE GENOMIC DNA]</scope>
    <source>
        <strain evidence="2">G859</strain>
        <tissue evidence="2">Whole worm</tissue>
    </source>
</reference>
<organism evidence="2 3">
    <name type="scientific">Trichostrongylus colubriformis</name>
    <name type="common">Black scour worm</name>
    <dbReference type="NCBI Taxonomy" id="6319"/>
    <lineage>
        <taxon>Eukaryota</taxon>
        <taxon>Metazoa</taxon>
        <taxon>Ecdysozoa</taxon>
        <taxon>Nematoda</taxon>
        <taxon>Chromadorea</taxon>
        <taxon>Rhabditida</taxon>
        <taxon>Rhabditina</taxon>
        <taxon>Rhabditomorpha</taxon>
        <taxon>Strongyloidea</taxon>
        <taxon>Trichostrongylidae</taxon>
        <taxon>Trichostrongylus</taxon>
    </lineage>
</organism>
<evidence type="ECO:0000313" key="2">
    <source>
        <dbReference type="EMBL" id="KAK5978865.1"/>
    </source>
</evidence>